<accession>A0A7Y2PZS9</accession>
<dbReference type="EMBL" id="JABEMB010000007">
    <property type="protein sequence ID" value="NNH03623.1"/>
    <property type="molecule type" value="Genomic_DNA"/>
</dbReference>
<keyword evidence="2" id="KW-1185">Reference proteome</keyword>
<protein>
    <submittedName>
        <fullName evidence="1">Amino acid deaminase</fullName>
    </submittedName>
</protein>
<sequence length="205" mass="21768">MAQLDAWSARAEADPVGAIDALPWLADSLERDARADRFAHWGRSTVIDENVGVAVLPRGPFDELHRRAGIDARWPVGHAGVLHVYGYLLSTVPTPYGLKRARWLDGGLAEACGLGRAGLLPWRGGGTLLARATVSARRLLAESAVRTEEVDGRRAVIAIGRAAASGVSPLAYAIDGRLVTMFPVDDAAALLAGLGAPRLRWNAAH</sequence>
<name>A0A7Y2PZS9_9MICO</name>
<evidence type="ECO:0000313" key="1">
    <source>
        <dbReference type="EMBL" id="NNH03623.1"/>
    </source>
</evidence>
<evidence type="ECO:0000313" key="2">
    <source>
        <dbReference type="Proteomes" id="UP000543598"/>
    </source>
</evidence>
<dbReference type="Proteomes" id="UP000543598">
    <property type="component" value="Unassembled WGS sequence"/>
</dbReference>
<proteinExistence type="predicted"/>
<organism evidence="1 2">
    <name type="scientific">Microbacterium ulmi</name>
    <dbReference type="NCBI Taxonomy" id="179095"/>
    <lineage>
        <taxon>Bacteria</taxon>
        <taxon>Bacillati</taxon>
        <taxon>Actinomycetota</taxon>
        <taxon>Actinomycetes</taxon>
        <taxon>Micrococcales</taxon>
        <taxon>Microbacteriaceae</taxon>
        <taxon>Microbacterium</taxon>
    </lineage>
</organism>
<gene>
    <name evidence="1" type="ORF">HLA99_07150</name>
</gene>
<comment type="caution">
    <text evidence="1">The sequence shown here is derived from an EMBL/GenBank/DDBJ whole genome shotgun (WGS) entry which is preliminary data.</text>
</comment>
<reference evidence="1 2" key="1">
    <citation type="submission" date="2020-05" db="EMBL/GenBank/DDBJ databases">
        <title>MicrobeNet Type strains.</title>
        <authorList>
            <person name="Nicholson A.C."/>
        </authorList>
    </citation>
    <scope>NUCLEOTIDE SEQUENCE [LARGE SCALE GENOMIC DNA]</scope>
    <source>
        <strain evidence="1 2">JCM 14282</strain>
    </source>
</reference>
<dbReference type="AlphaFoldDB" id="A0A7Y2PZS9"/>